<feature type="transmembrane region" description="Helical" evidence="10">
    <location>
        <begin position="128"/>
        <end position="149"/>
    </location>
</feature>
<evidence type="ECO:0000256" key="7">
    <source>
        <dbReference type="ARBA" id="ARBA00023136"/>
    </source>
</evidence>
<feature type="transmembrane region" description="Helical" evidence="10">
    <location>
        <begin position="97"/>
        <end position="116"/>
    </location>
</feature>
<comment type="pathway">
    <text evidence="10">Lipid metabolism; phospholipid metabolism.</text>
</comment>
<evidence type="ECO:0000256" key="1">
    <source>
        <dbReference type="ARBA" id="ARBA00022475"/>
    </source>
</evidence>
<evidence type="ECO:0000256" key="6">
    <source>
        <dbReference type="ARBA" id="ARBA00023098"/>
    </source>
</evidence>
<comment type="subcellular location">
    <subcellularLocation>
        <location evidence="10">Cell membrane</location>
        <topology evidence="10">Multi-pass membrane protein</topology>
    </subcellularLocation>
</comment>
<evidence type="ECO:0000256" key="5">
    <source>
        <dbReference type="ARBA" id="ARBA00022989"/>
    </source>
</evidence>
<reference evidence="11" key="1">
    <citation type="submission" date="2020-10" db="EMBL/GenBank/DDBJ databases">
        <authorList>
            <person name="Gilroy R."/>
        </authorList>
    </citation>
    <scope>NUCLEOTIDE SEQUENCE</scope>
    <source>
        <strain evidence="11">ChiW17-6978</strain>
    </source>
</reference>
<dbReference type="PANTHER" id="PTHR30309:SF0">
    <property type="entry name" value="GLYCEROL-3-PHOSPHATE ACYLTRANSFERASE-RELATED"/>
    <property type="match status" value="1"/>
</dbReference>
<keyword evidence="7 10" id="KW-0472">Membrane</keyword>
<dbReference type="SMART" id="SM01207">
    <property type="entry name" value="G3P_acyltransf"/>
    <property type="match status" value="1"/>
</dbReference>
<organism evidence="11 12">
    <name type="scientific">Candidatus Pelethenecus faecipullorum</name>
    <dbReference type="NCBI Taxonomy" id="2840900"/>
    <lineage>
        <taxon>Bacteria</taxon>
        <taxon>Bacillati</taxon>
        <taxon>Mycoplasmatota</taxon>
        <taxon>Mollicutes</taxon>
        <taxon>Candidatus Pelethenecus</taxon>
    </lineage>
</organism>
<evidence type="ECO:0000313" key="12">
    <source>
        <dbReference type="Proteomes" id="UP000886758"/>
    </source>
</evidence>
<keyword evidence="1 10" id="KW-1003">Cell membrane</keyword>
<dbReference type="AlphaFoldDB" id="A0A9D1GRS5"/>
<comment type="catalytic activity">
    <reaction evidence="10">
        <text>an acyl phosphate + sn-glycerol 3-phosphate = a 1-acyl-sn-glycero-3-phosphate + phosphate</text>
        <dbReference type="Rhea" id="RHEA:34075"/>
        <dbReference type="ChEBI" id="CHEBI:43474"/>
        <dbReference type="ChEBI" id="CHEBI:57597"/>
        <dbReference type="ChEBI" id="CHEBI:57970"/>
        <dbReference type="ChEBI" id="CHEBI:59918"/>
        <dbReference type="EC" id="2.3.1.275"/>
    </reaction>
</comment>
<keyword evidence="8 10" id="KW-0594">Phospholipid biosynthesis</keyword>
<dbReference type="InterPro" id="IPR003811">
    <property type="entry name" value="G3P_acylTferase_PlsY"/>
</dbReference>
<dbReference type="Proteomes" id="UP000886758">
    <property type="component" value="Unassembled WGS sequence"/>
</dbReference>
<keyword evidence="4 10" id="KW-0812">Transmembrane</keyword>
<evidence type="ECO:0000256" key="2">
    <source>
        <dbReference type="ARBA" id="ARBA00022516"/>
    </source>
</evidence>
<dbReference type="GO" id="GO:0005886">
    <property type="term" value="C:plasma membrane"/>
    <property type="evidence" value="ECO:0007669"/>
    <property type="project" value="UniProtKB-SubCell"/>
</dbReference>
<dbReference type="GO" id="GO:0043772">
    <property type="term" value="F:acyl-phosphate glycerol-3-phosphate acyltransferase activity"/>
    <property type="evidence" value="ECO:0007669"/>
    <property type="project" value="UniProtKB-UniRule"/>
</dbReference>
<sequence>MILSVLPAADICIAVLLIILSYLLGSIPFGLVIGKTVCKKDIRLYGSKNIGSTNAIRVLGKKIGFIVFFLDVFKGMAVILLIYLLEATGLWHNPEAIDLFFYGAPAIIGHCFSIFLNFKGGKAVATSLGVVLVLTPVPAIACLIVFLIVLYSTGYVSLASTGATLTVIITTWILYCCGIEDVTHVGWYLIAKPTLTLTVLYSVLSLLILFKHIKNYKRLIQGTESNFKKKKALEPKH</sequence>
<keyword evidence="6 10" id="KW-0443">Lipid metabolism</keyword>
<evidence type="ECO:0000256" key="8">
    <source>
        <dbReference type="ARBA" id="ARBA00023209"/>
    </source>
</evidence>
<name>A0A9D1GRS5_9MOLU</name>
<evidence type="ECO:0000256" key="9">
    <source>
        <dbReference type="ARBA" id="ARBA00023264"/>
    </source>
</evidence>
<keyword evidence="5 10" id="KW-1133">Transmembrane helix</keyword>
<proteinExistence type="inferred from homology"/>
<keyword evidence="9 10" id="KW-1208">Phospholipid metabolism</keyword>
<dbReference type="EMBL" id="DVLF01000065">
    <property type="protein sequence ID" value="HIT49776.1"/>
    <property type="molecule type" value="Genomic_DNA"/>
</dbReference>
<feature type="transmembrane region" description="Helical" evidence="10">
    <location>
        <begin position="155"/>
        <end position="175"/>
    </location>
</feature>
<dbReference type="PANTHER" id="PTHR30309">
    <property type="entry name" value="INNER MEMBRANE PROTEIN YGIH"/>
    <property type="match status" value="1"/>
</dbReference>
<reference evidence="11" key="2">
    <citation type="journal article" date="2021" name="PeerJ">
        <title>Extensive microbial diversity within the chicken gut microbiome revealed by metagenomics and culture.</title>
        <authorList>
            <person name="Gilroy R."/>
            <person name="Ravi A."/>
            <person name="Getino M."/>
            <person name="Pursley I."/>
            <person name="Horton D.L."/>
            <person name="Alikhan N.F."/>
            <person name="Baker D."/>
            <person name="Gharbi K."/>
            <person name="Hall N."/>
            <person name="Watson M."/>
            <person name="Adriaenssens E.M."/>
            <person name="Foster-Nyarko E."/>
            <person name="Jarju S."/>
            <person name="Secka A."/>
            <person name="Antonio M."/>
            <person name="Oren A."/>
            <person name="Chaudhuri R.R."/>
            <person name="La Ragione R."/>
            <person name="Hildebrand F."/>
            <person name="Pallen M.J."/>
        </authorList>
    </citation>
    <scope>NUCLEOTIDE SEQUENCE</scope>
    <source>
        <strain evidence="11">ChiW17-6978</strain>
    </source>
</reference>
<dbReference type="NCBIfam" id="TIGR00023">
    <property type="entry name" value="glycerol-3-phosphate 1-O-acyltransferase PlsY"/>
    <property type="match status" value="1"/>
</dbReference>
<evidence type="ECO:0000313" key="11">
    <source>
        <dbReference type="EMBL" id="HIT49776.1"/>
    </source>
</evidence>
<comment type="subunit">
    <text evidence="10">Probably interacts with PlsX.</text>
</comment>
<evidence type="ECO:0000256" key="10">
    <source>
        <dbReference type="HAMAP-Rule" id="MF_01043"/>
    </source>
</evidence>
<dbReference type="Pfam" id="PF02660">
    <property type="entry name" value="G3P_acyltransf"/>
    <property type="match status" value="1"/>
</dbReference>
<accession>A0A9D1GRS5</accession>
<comment type="similarity">
    <text evidence="10">Belongs to the PlsY family.</text>
</comment>
<dbReference type="EC" id="2.3.1.275" evidence="10"/>
<comment type="function">
    <text evidence="10">Catalyzes the transfer of an acyl group from acyl-phosphate (acyl-PO(4)) to glycerol-3-phosphate (G3P) to form lysophosphatidic acid (LPA). This enzyme utilizes acyl-phosphate as fatty acyl donor, but not acyl-CoA or acyl-ACP.</text>
</comment>
<feature type="transmembrane region" description="Helical" evidence="10">
    <location>
        <begin position="63"/>
        <end position="85"/>
    </location>
</feature>
<keyword evidence="3 10" id="KW-0808">Transferase</keyword>
<keyword evidence="11" id="KW-0012">Acyltransferase</keyword>
<feature type="transmembrane region" description="Helical" evidence="10">
    <location>
        <begin position="6"/>
        <end position="33"/>
    </location>
</feature>
<gene>
    <name evidence="10 11" type="primary">plsY</name>
    <name evidence="11" type="ORF">IAD46_01995</name>
</gene>
<dbReference type="GO" id="GO:0008654">
    <property type="term" value="P:phospholipid biosynthetic process"/>
    <property type="evidence" value="ECO:0007669"/>
    <property type="project" value="UniProtKB-UniRule"/>
</dbReference>
<keyword evidence="2 10" id="KW-0444">Lipid biosynthesis</keyword>
<comment type="caution">
    <text evidence="11">The sequence shown here is derived from an EMBL/GenBank/DDBJ whole genome shotgun (WGS) entry which is preliminary data.</text>
</comment>
<evidence type="ECO:0000256" key="4">
    <source>
        <dbReference type="ARBA" id="ARBA00022692"/>
    </source>
</evidence>
<evidence type="ECO:0000256" key="3">
    <source>
        <dbReference type="ARBA" id="ARBA00022679"/>
    </source>
</evidence>
<feature type="transmembrane region" description="Helical" evidence="10">
    <location>
        <begin position="187"/>
        <end position="210"/>
    </location>
</feature>
<protein>
    <recommendedName>
        <fullName evidence="10">Glycerol-3-phosphate acyltransferase</fullName>
    </recommendedName>
    <alternativeName>
        <fullName evidence="10">Acyl-PO4 G3P acyltransferase</fullName>
    </alternativeName>
    <alternativeName>
        <fullName evidence="10">Acyl-phosphate--glycerol-3-phosphate acyltransferase</fullName>
    </alternativeName>
    <alternativeName>
        <fullName evidence="10">G3P acyltransferase</fullName>
        <shortName evidence="10">GPAT</shortName>
        <ecNumber evidence="10">2.3.1.275</ecNumber>
    </alternativeName>
    <alternativeName>
        <fullName evidence="10">Lysophosphatidic acid synthase</fullName>
        <shortName evidence="10">LPA synthase</shortName>
    </alternativeName>
</protein>
<dbReference type="HAMAP" id="MF_01043">
    <property type="entry name" value="PlsY"/>
    <property type="match status" value="1"/>
</dbReference>